<keyword evidence="3" id="KW-0540">Nuclease</keyword>
<comment type="caution">
    <text evidence="6">The sequence shown here is derived from an EMBL/GenBank/DDBJ whole genome shotgun (WGS) entry which is preliminary data.</text>
</comment>
<dbReference type="PANTHER" id="PTHR34139">
    <property type="entry name" value="UPF0331 PROTEIN MJ0127"/>
    <property type="match status" value="1"/>
</dbReference>
<dbReference type="GO" id="GO:0110001">
    <property type="term" value="C:toxin-antitoxin complex"/>
    <property type="evidence" value="ECO:0007669"/>
    <property type="project" value="InterPro"/>
</dbReference>
<evidence type="ECO:0000256" key="2">
    <source>
        <dbReference type="ARBA" id="ARBA00022649"/>
    </source>
</evidence>
<organism evidence="6 7">
    <name type="scientific">Sphingobium indicum BiD32</name>
    <dbReference type="NCBI Taxonomy" id="1301087"/>
    <lineage>
        <taxon>Bacteria</taxon>
        <taxon>Pseudomonadati</taxon>
        <taxon>Pseudomonadota</taxon>
        <taxon>Alphaproteobacteria</taxon>
        <taxon>Sphingomonadales</taxon>
        <taxon>Sphingomonadaceae</taxon>
        <taxon>Sphingobium</taxon>
    </lineage>
</organism>
<dbReference type="GO" id="GO:0000166">
    <property type="term" value="F:nucleotide binding"/>
    <property type="evidence" value="ECO:0007669"/>
    <property type="project" value="UniProtKB-KW"/>
</dbReference>
<dbReference type="EMBL" id="CAVK010000140">
    <property type="protein sequence ID" value="CCW18467.1"/>
    <property type="molecule type" value="Genomic_DNA"/>
</dbReference>
<keyword evidence="1" id="KW-0597">Phosphoprotein</keyword>
<keyword evidence="2" id="KW-1277">Toxin-antitoxin system</keyword>
<dbReference type="InterPro" id="IPR008201">
    <property type="entry name" value="HepT-like"/>
</dbReference>
<name>N1MS00_9SPHN</name>
<evidence type="ECO:0000256" key="1">
    <source>
        <dbReference type="ARBA" id="ARBA00022553"/>
    </source>
</evidence>
<keyword evidence="5" id="KW-0378">Hydrolase</keyword>
<evidence type="ECO:0008006" key="8">
    <source>
        <dbReference type="Google" id="ProtNLM"/>
    </source>
</evidence>
<reference evidence="7" key="2">
    <citation type="submission" date="2013-04" db="EMBL/GenBank/DDBJ databases">
        <title>Bisphenol A degrading Sphingobium sp. strain BiD32.</title>
        <authorList>
            <person name="Nielsen J.L."/>
            <person name="Zhou N.A."/>
            <person name="Kjeldal H."/>
        </authorList>
    </citation>
    <scope>NUCLEOTIDE SEQUENCE [LARGE SCALE GENOMIC DNA]</scope>
    <source>
        <strain evidence="7">BiD32</strain>
    </source>
</reference>
<proteinExistence type="predicted"/>
<protein>
    <recommendedName>
        <fullName evidence="8">DUF86 domain-containing protein</fullName>
    </recommendedName>
</protein>
<dbReference type="PANTHER" id="PTHR34139:SF1">
    <property type="entry name" value="RNASE MJ1380-RELATED"/>
    <property type="match status" value="1"/>
</dbReference>
<evidence type="ECO:0000256" key="5">
    <source>
        <dbReference type="ARBA" id="ARBA00022801"/>
    </source>
</evidence>
<dbReference type="GO" id="GO:0016787">
    <property type="term" value="F:hydrolase activity"/>
    <property type="evidence" value="ECO:0007669"/>
    <property type="project" value="UniProtKB-KW"/>
</dbReference>
<dbReference type="Pfam" id="PF01934">
    <property type="entry name" value="HepT-like"/>
    <property type="match status" value="1"/>
</dbReference>
<evidence type="ECO:0000256" key="4">
    <source>
        <dbReference type="ARBA" id="ARBA00022741"/>
    </source>
</evidence>
<keyword evidence="4" id="KW-0547">Nucleotide-binding</keyword>
<gene>
    <name evidence="6" type="ORF">EBBID32_28200</name>
</gene>
<sequence length="115" mass="12928">MSSRRESQRLADISENIDAIDLYLAGMTFEAFAVDRKTIDASERCLERIIEATVKIGEDRMQEIAPAIPARSVRGLGNMLRHAYDDIDLTYIFTTIRRDLPTLRAACVAALKDLP</sequence>
<dbReference type="AlphaFoldDB" id="N1MS00"/>
<evidence type="ECO:0000256" key="3">
    <source>
        <dbReference type="ARBA" id="ARBA00022722"/>
    </source>
</evidence>
<dbReference type="GO" id="GO:0004540">
    <property type="term" value="F:RNA nuclease activity"/>
    <property type="evidence" value="ECO:0007669"/>
    <property type="project" value="InterPro"/>
</dbReference>
<keyword evidence="7" id="KW-1185">Reference proteome</keyword>
<dbReference type="Proteomes" id="UP000013201">
    <property type="component" value="Unassembled WGS sequence"/>
</dbReference>
<evidence type="ECO:0000313" key="6">
    <source>
        <dbReference type="EMBL" id="CCW18467.1"/>
    </source>
</evidence>
<accession>N1MS00</accession>
<evidence type="ECO:0000313" key="7">
    <source>
        <dbReference type="Proteomes" id="UP000013201"/>
    </source>
</evidence>
<dbReference type="RefSeq" id="WP_006959026.1">
    <property type="nucleotide sequence ID" value="NZ_CAVK010000140.1"/>
</dbReference>
<dbReference type="InterPro" id="IPR051813">
    <property type="entry name" value="HepT_RNase_toxin"/>
</dbReference>
<reference evidence="6 7" key="1">
    <citation type="submission" date="2013-03" db="EMBL/GenBank/DDBJ databases">
        <authorList>
            <person name="Le V."/>
        </authorList>
    </citation>
    <scope>NUCLEOTIDE SEQUENCE [LARGE SCALE GENOMIC DNA]</scope>
    <source>
        <strain evidence="6 7">BiD32</strain>
    </source>
</reference>